<feature type="transmembrane region" description="Helical" evidence="2">
    <location>
        <begin position="42"/>
        <end position="60"/>
    </location>
</feature>
<dbReference type="InterPro" id="IPR037185">
    <property type="entry name" value="EmrE-like"/>
</dbReference>
<feature type="domain" description="EamA" evidence="3">
    <location>
        <begin position="9"/>
        <end position="144"/>
    </location>
</feature>
<keyword evidence="2" id="KW-0812">Transmembrane</keyword>
<feature type="transmembrane region" description="Helical" evidence="2">
    <location>
        <begin position="98"/>
        <end position="121"/>
    </location>
</feature>
<accession>A0ABV3JZI7</accession>
<keyword evidence="5" id="KW-1185">Reference proteome</keyword>
<sequence>MRDNVISRGLACLALAGAAWGTTGAAVDLIYRSSQLGPVSVSFWRQLSGLVLLLAARRLRPAPRTAAAPRRPLVLLGTGLGLAVFQTAYFGAVRETGLAVGTIITLGAGPVFTAAGGRLLLGERLGRGGILAVGGAMAGLSVLLLGDGGGTVQPVGAAWALVSAAGYAAATVLARWAGRRGAGAEPYVLTVWAFGIGAVLLMPFAWAEGLLPHTAHPGRVLLLMSYVGVVTTALAYPLYFAGAAVVRAATTSVVMLIEPVSATVLAVSVLGERLTVATVSGTVVLLGAVVSLGVAEARRRM</sequence>
<dbReference type="EMBL" id="JBFAUK010000013">
    <property type="protein sequence ID" value="MEV5508307.1"/>
    <property type="molecule type" value="Genomic_DNA"/>
</dbReference>
<evidence type="ECO:0000313" key="5">
    <source>
        <dbReference type="Proteomes" id="UP001552594"/>
    </source>
</evidence>
<comment type="similarity">
    <text evidence="1">Belongs to the EamA transporter family.</text>
</comment>
<feature type="transmembrane region" description="Helical" evidence="2">
    <location>
        <begin position="276"/>
        <end position="295"/>
    </location>
</feature>
<keyword evidence="2" id="KW-0472">Membrane</keyword>
<dbReference type="SUPFAM" id="SSF103481">
    <property type="entry name" value="Multidrug resistance efflux transporter EmrE"/>
    <property type="match status" value="2"/>
</dbReference>
<gene>
    <name evidence="4" type="ORF">AB0L16_17815</name>
</gene>
<comment type="caution">
    <text evidence="4">The sequence shown here is derived from an EMBL/GenBank/DDBJ whole genome shotgun (WGS) entry which is preliminary data.</text>
</comment>
<proteinExistence type="inferred from homology"/>
<feature type="transmembrane region" description="Helical" evidence="2">
    <location>
        <begin position="186"/>
        <end position="206"/>
    </location>
</feature>
<feature type="domain" description="EamA" evidence="3">
    <location>
        <begin position="156"/>
        <end position="290"/>
    </location>
</feature>
<feature type="transmembrane region" description="Helical" evidence="2">
    <location>
        <begin position="157"/>
        <end position="174"/>
    </location>
</feature>
<feature type="transmembrane region" description="Helical" evidence="2">
    <location>
        <begin position="72"/>
        <end position="92"/>
    </location>
</feature>
<dbReference type="PANTHER" id="PTHR22911">
    <property type="entry name" value="ACYL-MALONYL CONDENSING ENZYME-RELATED"/>
    <property type="match status" value="1"/>
</dbReference>
<dbReference type="PANTHER" id="PTHR22911:SF79">
    <property type="entry name" value="MOBA-LIKE NTP TRANSFERASE DOMAIN-CONTAINING PROTEIN"/>
    <property type="match status" value="1"/>
</dbReference>
<keyword evidence="2" id="KW-1133">Transmembrane helix</keyword>
<dbReference type="Proteomes" id="UP001552594">
    <property type="component" value="Unassembled WGS sequence"/>
</dbReference>
<evidence type="ECO:0000256" key="2">
    <source>
        <dbReference type="SAM" id="Phobius"/>
    </source>
</evidence>
<dbReference type="Pfam" id="PF00892">
    <property type="entry name" value="EamA"/>
    <property type="match status" value="2"/>
</dbReference>
<evidence type="ECO:0000256" key="1">
    <source>
        <dbReference type="ARBA" id="ARBA00007362"/>
    </source>
</evidence>
<name>A0ABV3JZI7_STRON</name>
<reference evidence="4 5" key="1">
    <citation type="submission" date="2024-06" db="EMBL/GenBank/DDBJ databases">
        <title>The Natural Products Discovery Center: Release of the First 8490 Sequenced Strains for Exploring Actinobacteria Biosynthetic Diversity.</title>
        <authorList>
            <person name="Kalkreuter E."/>
            <person name="Kautsar S.A."/>
            <person name="Yang D."/>
            <person name="Bader C.D."/>
            <person name="Teijaro C.N."/>
            <person name="Fluegel L."/>
            <person name="Davis C.M."/>
            <person name="Simpson J.R."/>
            <person name="Lauterbach L."/>
            <person name="Steele A.D."/>
            <person name="Gui C."/>
            <person name="Meng S."/>
            <person name="Li G."/>
            <person name="Viehrig K."/>
            <person name="Ye F."/>
            <person name="Su P."/>
            <person name="Kiefer A.F."/>
            <person name="Nichols A."/>
            <person name="Cepeda A.J."/>
            <person name="Yan W."/>
            <person name="Fan B."/>
            <person name="Jiang Y."/>
            <person name="Adhikari A."/>
            <person name="Zheng C.-J."/>
            <person name="Schuster L."/>
            <person name="Cowan T.M."/>
            <person name="Smanski M.J."/>
            <person name="Chevrette M.G."/>
            <person name="De Carvalho L.P.S."/>
            <person name="Shen B."/>
        </authorList>
    </citation>
    <scope>NUCLEOTIDE SEQUENCE [LARGE SCALE GENOMIC DNA]</scope>
    <source>
        <strain evidence="4 5">NPDC052347</strain>
    </source>
</reference>
<feature type="transmembrane region" description="Helical" evidence="2">
    <location>
        <begin position="226"/>
        <end position="246"/>
    </location>
</feature>
<feature type="transmembrane region" description="Helical" evidence="2">
    <location>
        <begin position="253"/>
        <end position="270"/>
    </location>
</feature>
<organism evidence="4 5">
    <name type="scientific">Streptomyces orinoci</name>
    <name type="common">Streptoverticillium orinoci</name>
    <dbReference type="NCBI Taxonomy" id="67339"/>
    <lineage>
        <taxon>Bacteria</taxon>
        <taxon>Bacillati</taxon>
        <taxon>Actinomycetota</taxon>
        <taxon>Actinomycetes</taxon>
        <taxon>Kitasatosporales</taxon>
        <taxon>Streptomycetaceae</taxon>
        <taxon>Streptomyces</taxon>
    </lineage>
</organism>
<dbReference type="InterPro" id="IPR000620">
    <property type="entry name" value="EamA_dom"/>
</dbReference>
<evidence type="ECO:0000313" key="4">
    <source>
        <dbReference type="EMBL" id="MEV5508307.1"/>
    </source>
</evidence>
<evidence type="ECO:0000259" key="3">
    <source>
        <dbReference type="Pfam" id="PF00892"/>
    </source>
</evidence>
<protein>
    <submittedName>
        <fullName evidence="4">EamA family transporter</fullName>
    </submittedName>
</protein>
<dbReference type="RefSeq" id="WP_241561169.1">
    <property type="nucleotide sequence ID" value="NZ_JBFAUK010000013.1"/>
</dbReference>
<feature type="transmembrane region" description="Helical" evidence="2">
    <location>
        <begin position="128"/>
        <end position="145"/>
    </location>
</feature>